<evidence type="ECO:0000313" key="2">
    <source>
        <dbReference type="EMBL" id="OYW97330.1"/>
    </source>
</evidence>
<feature type="domain" description="Glycosyltransferase 2-like" evidence="1">
    <location>
        <begin position="10"/>
        <end position="90"/>
    </location>
</feature>
<reference evidence="2 3" key="1">
    <citation type="submission" date="2017-03" db="EMBL/GenBank/DDBJ databases">
        <title>Lifting the veil on microbial sulfur biogeochemistry in mining wastewaters.</title>
        <authorList>
            <person name="Kantor R.S."/>
            <person name="Colenbrander Nelson T."/>
            <person name="Marshall S."/>
            <person name="Bennett D."/>
            <person name="Apte S."/>
            <person name="Camacho D."/>
            <person name="Thomas B.C."/>
            <person name="Warren L.A."/>
            <person name="Banfield J.F."/>
        </authorList>
    </citation>
    <scope>NUCLEOTIDE SEQUENCE [LARGE SCALE GENOMIC DNA]</scope>
    <source>
        <strain evidence="2">32-67-7</strain>
    </source>
</reference>
<dbReference type="Proteomes" id="UP000215616">
    <property type="component" value="Unassembled WGS sequence"/>
</dbReference>
<dbReference type="EMBL" id="NCDQ01000676">
    <property type="protein sequence ID" value="OYW97330.1"/>
    <property type="molecule type" value="Genomic_DNA"/>
</dbReference>
<gene>
    <name evidence="2" type="ORF">B7Z12_21805</name>
</gene>
<proteinExistence type="predicted"/>
<accession>A0A258CP69</accession>
<evidence type="ECO:0000313" key="3">
    <source>
        <dbReference type="Proteomes" id="UP000215616"/>
    </source>
</evidence>
<evidence type="ECO:0000259" key="1">
    <source>
        <dbReference type="Pfam" id="PF00535"/>
    </source>
</evidence>
<name>A0A258CP69_CAUVI</name>
<dbReference type="InterPro" id="IPR029044">
    <property type="entry name" value="Nucleotide-diphossugar_trans"/>
</dbReference>
<protein>
    <recommendedName>
        <fullName evidence="1">Glycosyltransferase 2-like domain-containing protein</fullName>
    </recommendedName>
</protein>
<dbReference type="CDD" id="cd00761">
    <property type="entry name" value="Glyco_tranf_GTA_type"/>
    <property type="match status" value="1"/>
</dbReference>
<dbReference type="InterPro" id="IPR001173">
    <property type="entry name" value="Glyco_trans_2-like"/>
</dbReference>
<dbReference type="SUPFAM" id="SSF53448">
    <property type="entry name" value="Nucleotide-diphospho-sugar transferases"/>
    <property type="match status" value="1"/>
</dbReference>
<sequence>MTLTTAPDISVVVLSYDRVHLLERTLTACLKPDTADGVAFEIIVVDNHPDRLAEGLVIRLAGDGAAPLIYLSDPRRNVSIVRNKGIHAAR</sequence>
<feature type="non-terminal residue" evidence="2">
    <location>
        <position position="90"/>
    </location>
</feature>
<dbReference type="AlphaFoldDB" id="A0A258CP69"/>
<comment type="caution">
    <text evidence="2">The sequence shown here is derived from an EMBL/GenBank/DDBJ whole genome shotgun (WGS) entry which is preliminary data.</text>
</comment>
<organism evidence="2 3">
    <name type="scientific">Caulobacter vibrioides</name>
    <name type="common">Caulobacter crescentus</name>
    <dbReference type="NCBI Taxonomy" id="155892"/>
    <lineage>
        <taxon>Bacteria</taxon>
        <taxon>Pseudomonadati</taxon>
        <taxon>Pseudomonadota</taxon>
        <taxon>Alphaproteobacteria</taxon>
        <taxon>Caulobacterales</taxon>
        <taxon>Caulobacteraceae</taxon>
        <taxon>Caulobacter</taxon>
    </lineage>
</organism>
<dbReference type="Pfam" id="PF00535">
    <property type="entry name" value="Glycos_transf_2"/>
    <property type="match status" value="1"/>
</dbReference>
<dbReference type="Gene3D" id="3.90.550.10">
    <property type="entry name" value="Spore Coat Polysaccharide Biosynthesis Protein SpsA, Chain A"/>
    <property type="match status" value="1"/>
</dbReference>